<evidence type="ECO:0000256" key="1">
    <source>
        <dbReference type="ARBA" id="ARBA00004450"/>
    </source>
</evidence>
<dbReference type="PANTHER" id="PTHR14097:SF7">
    <property type="entry name" value="OXIDOREDUCTASE HTATIP2"/>
    <property type="match status" value="1"/>
</dbReference>
<dbReference type="InterPro" id="IPR016040">
    <property type="entry name" value="NAD(P)-bd_dom"/>
</dbReference>
<proteinExistence type="inferred from homology"/>
<dbReference type="InParanoid" id="A0A165SM95"/>
<evidence type="ECO:0000256" key="2">
    <source>
        <dbReference type="ARBA" id="ARBA00006617"/>
    </source>
</evidence>
<comment type="similarity">
    <text evidence="2">Belongs to the FMP52 family.</text>
</comment>
<dbReference type="InterPro" id="IPR036291">
    <property type="entry name" value="NAD(P)-bd_dom_sf"/>
</dbReference>
<sequence length="250" mass="26580">MAASGKSALILGATGATGKHLLRELLGSSYFTRVGEYGRRGTSLDSITTGKEKLEQKTIDFEKIEEAGLGEGRWDVVYITLGTSRAKAGSAAAFEKIDREYVVNAARAAKTDDPEHKQRLVYLSSTGANASSPFLYPKSKGLTELALASLGYQDTIIFRPGFLQGAERNERRLLEGLFTPVASALQKYVNSGIAIDVSVLAKSIRIAGELGSSAIPPEVKPTSEGEDGHKFTVIGNNGAIALSKVGAEEK</sequence>
<keyword evidence="5" id="KW-1185">Reference proteome</keyword>
<dbReference type="PANTHER" id="PTHR14097">
    <property type="entry name" value="OXIDOREDUCTASE HTATIP2"/>
    <property type="match status" value="1"/>
</dbReference>
<dbReference type="AlphaFoldDB" id="A0A165SM95"/>
<dbReference type="SUPFAM" id="SSF51735">
    <property type="entry name" value="NAD(P)-binding Rossmann-fold domains"/>
    <property type="match status" value="1"/>
</dbReference>
<protein>
    <recommendedName>
        <fullName evidence="3">NAD(P)-binding domain-containing protein</fullName>
    </recommendedName>
</protein>
<dbReference type="GO" id="GO:0005741">
    <property type="term" value="C:mitochondrial outer membrane"/>
    <property type="evidence" value="ECO:0007669"/>
    <property type="project" value="UniProtKB-SubCell"/>
</dbReference>
<dbReference type="Pfam" id="PF13460">
    <property type="entry name" value="NAD_binding_10"/>
    <property type="match status" value="1"/>
</dbReference>
<dbReference type="STRING" id="1314782.A0A165SM95"/>
<dbReference type="Proteomes" id="UP000076761">
    <property type="component" value="Unassembled WGS sequence"/>
</dbReference>
<evidence type="ECO:0000313" key="5">
    <source>
        <dbReference type="Proteomes" id="UP000076761"/>
    </source>
</evidence>
<evidence type="ECO:0000259" key="3">
    <source>
        <dbReference type="Pfam" id="PF13460"/>
    </source>
</evidence>
<dbReference type="OrthoDB" id="430436at2759"/>
<accession>A0A165SM95</accession>
<dbReference type="Gene3D" id="3.40.50.720">
    <property type="entry name" value="NAD(P)-binding Rossmann-like Domain"/>
    <property type="match status" value="1"/>
</dbReference>
<name>A0A165SM95_9AGAM</name>
<dbReference type="GO" id="GO:0051170">
    <property type="term" value="P:import into nucleus"/>
    <property type="evidence" value="ECO:0007669"/>
    <property type="project" value="TreeGrafter"/>
</dbReference>
<comment type="subcellular location">
    <subcellularLocation>
        <location evidence="1">Mitochondrion outer membrane</location>
        <topology evidence="1">Peripheral membrane protein</topology>
    </subcellularLocation>
</comment>
<reference evidence="4 5" key="1">
    <citation type="journal article" date="2016" name="Mol. Biol. Evol.">
        <title>Comparative Genomics of Early-Diverging Mushroom-Forming Fungi Provides Insights into the Origins of Lignocellulose Decay Capabilities.</title>
        <authorList>
            <person name="Nagy L.G."/>
            <person name="Riley R."/>
            <person name="Tritt A."/>
            <person name="Adam C."/>
            <person name="Daum C."/>
            <person name="Floudas D."/>
            <person name="Sun H."/>
            <person name="Yadav J.S."/>
            <person name="Pangilinan J."/>
            <person name="Larsson K.H."/>
            <person name="Matsuura K."/>
            <person name="Barry K."/>
            <person name="Labutti K."/>
            <person name="Kuo R."/>
            <person name="Ohm R.A."/>
            <person name="Bhattacharya S.S."/>
            <person name="Shirouzu T."/>
            <person name="Yoshinaga Y."/>
            <person name="Martin F.M."/>
            <person name="Grigoriev I.V."/>
            <person name="Hibbett D.S."/>
        </authorList>
    </citation>
    <scope>NUCLEOTIDE SEQUENCE [LARGE SCALE GENOMIC DNA]</scope>
    <source>
        <strain evidence="4 5">HHB14362 ss-1</strain>
    </source>
</reference>
<feature type="domain" description="NAD(P)-binding" evidence="3">
    <location>
        <begin position="12"/>
        <end position="153"/>
    </location>
</feature>
<dbReference type="EMBL" id="KV425572">
    <property type="protein sequence ID" value="KZT25377.1"/>
    <property type="molecule type" value="Genomic_DNA"/>
</dbReference>
<gene>
    <name evidence="4" type="ORF">NEOLEDRAFT_1133752</name>
</gene>
<evidence type="ECO:0000313" key="4">
    <source>
        <dbReference type="EMBL" id="KZT25377.1"/>
    </source>
</evidence>
<organism evidence="4 5">
    <name type="scientific">Neolentinus lepideus HHB14362 ss-1</name>
    <dbReference type="NCBI Taxonomy" id="1314782"/>
    <lineage>
        <taxon>Eukaryota</taxon>
        <taxon>Fungi</taxon>
        <taxon>Dikarya</taxon>
        <taxon>Basidiomycota</taxon>
        <taxon>Agaricomycotina</taxon>
        <taxon>Agaricomycetes</taxon>
        <taxon>Gloeophyllales</taxon>
        <taxon>Gloeophyllaceae</taxon>
        <taxon>Neolentinus</taxon>
    </lineage>
</organism>